<organism evidence="1 2">
    <name type="scientific">Desulfoscipio geothermicus DSM 3669</name>
    <dbReference type="NCBI Taxonomy" id="1121426"/>
    <lineage>
        <taxon>Bacteria</taxon>
        <taxon>Bacillati</taxon>
        <taxon>Bacillota</taxon>
        <taxon>Clostridia</taxon>
        <taxon>Eubacteriales</taxon>
        <taxon>Desulfallaceae</taxon>
        <taxon>Desulfoscipio</taxon>
    </lineage>
</organism>
<gene>
    <name evidence="1" type="ORF">SAMN05660706_12052</name>
</gene>
<protein>
    <recommendedName>
        <fullName evidence="3">DUF3800 domain-containing protein</fullName>
    </recommendedName>
</protein>
<dbReference type="Proteomes" id="UP000199584">
    <property type="component" value="Unassembled WGS sequence"/>
</dbReference>
<reference evidence="2" key="1">
    <citation type="submission" date="2016-10" db="EMBL/GenBank/DDBJ databases">
        <authorList>
            <person name="Varghese N."/>
            <person name="Submissions S."/>
        </authorList>
    </citation>
    <scope>NUCLEOTIDE SEQUENCE [LARGE SCALE GENOMIC DNA]</scope>
    <source>
        <strain evidence="2">DSM 3669</strain>
    </source>
</reference>
<dbReference type="OrthoDB" id="2567918at2"/>
<name>A0A1I6DXD8_9FIRM</name>
<accession>A0A1I6DXD8</accession>
<evidence type="ECO:0008006" key="3">
    <source>
        <dbReference type="Google" id="ProtNLM"/>
    </source>
</evidence>
<dbReference type="AlphaFoldDB" id="A0A1I6DXD8"/>
<dbReference type="RefSeq" id="WP_092484727.1">
    <property type="nucleotide sequence ID" value="NZ_FOYM01000020.1"/>
</dbReference>
<keyword evidence="2" id="KW-1185">Reference proteome</keyword>
<evidence type="ECO:0000313" key="2">
    <source>
        <dbReference type="Proteomes" id="UP000199584"/>
    </source>
</evidence>
<sequence length="266" mass="31158">MQREQSIKVFFDESGKGSEKPNLMAGLVIPAIIYNSPDLESYSQQLRDNKLKLHWKSYAGDAKKREDITGVIEIFNKYCGMTKLNVINYDYSVLTGRKEFDSKTVERMIYTKFPERIIYGLLRGYGKNVYIKTDIFIEHSSEYEVLRLHDVVKEQLNTQSLYRGEHYIVENSKLVPKGVEIGVELTDLLIGIIRTIIKNQPDDKSKSVNSKNNLVIQLLKNKIFHSFIENIRYFEWTSSKELMEINFKDYLQLFLSNHYEKWVANT</sequence>
<evidence type="ECO:0000313" key="1">
    <source>
        <dbReference type="EMBL" id="SFR10169.1"/>
    </source>
</evidence>
<dbReference type="EMBL" id="FOYM01000020">
    <property type="protein sequence ID" value="SFR10169.1"/>
    <property type="molecule type" value="Genomic_DNA"/>
</dbReference>
<proteinExistence type="predicted"/>